<dbReference type="RefSeq" id="WP_162370123.1">
    <property type="nucleotide sequence ID" value="NZ_JAAEEH010000014.1"/>
</dbReference>
<evidence type="ECO:0000313" key="3">
    <source>
        <dbReference type="Proteomes" id="UP000461585"/>
    </source>
</evidence>
<evidence type="ECO:0000313" key="2">
    <source>
        <dbReference type="EMBL" id="NDL67396.1"/>
    </source>
</evidence>
<comment type="caution">
    <text evidence="2">The sequence shown here is derived from an EMBL/GenBank/DDBJ whole genome shotgun (WGS) entry which is preliminary data.</text>
</comment>
<dbReference type="PANTHER" id="PTHR12110">
    <property type="entry name" value="HYDROXYPYRUVATE ISOMERASE"/>
    <property type="match status" value="1"/>
</dbReference>
<evidence type="ECO:0000259" key="1">
    <source>
        <dbReference type="Pfam" id="PF01261"/>
    </source>
</evidence>
<gene>
    <name evidence="2" type="ORF">GXN74_06535</name>
</gene>
<dbReference type="EMBL" id="JAAEEH010000014">
    <property type="protein sequence ID" value="NDL67396.1"/>
    <property type="molecule type" value="Genomic_DNA"/>
</dbReference>
<dbReference type="Proteomes" id="UP000461585">
    <property type="component" value="Unassembled WGS sequence"/>
</dbReference>
<dbReference type="AlphaFoldDB" id="A0A7X5KLZ5"/>
<organism evidence="2 3">
    <name type="scientific">Anaerotalea alkaliphila</name>
    <dbReference type="NCBI Taxonomy" id="2662126"/>
    <lineage>
        <taxon>Bacteria</taxon>
        <taxon>Bacillati</taxon>
        <taxon>Bacillota</taxon>
        <taxon>Clostridia</taxon>
        <taxon>Eubacteriales</taxon>
        <taxon>Anaerotalea</taxon>
    </lineage>
</organism>
<reference evidence="2 3" key="1">
    <citation type="submission" date="2020-01" db="EMBL/GenBank/DDBJ databases">
        <title>Anaeroalcalibacter tamaniensis gen. nov., sp. nov., moderately halophilic strictly anaerobic fermenter bacterium from mud volcano of Taman peninsula.</title>
        <authorList>
            <person name="Frolova A."/>
            <person name="Merkel A.Y."/>
            <person name="Slobodkin A.I."/>
        </authorList>
    </citation>
    <scope>NUCLEOTIDE SEQUENCE [LARGE SCALE GENOMIC DNA]</scope>
    <source>
        <strain evidence="2 3">F-3ap</strain>
    </source>
</reference>
<dbReference type="InterPro" id="IPR050312">
    <property type="entry name" value="IolE/XylAMocC-like"/>
</dbReference>
<sequence length="321" mass="35713">MKLGVFSVLLADRSLDEALGHLAGLGVEMVEIGTAGYPGNAHANPEVLLNDDKALEEFKATLERHKIQISALSCHGNPVHPQKALAEEFHKGFEQTILLAEKLGITQINTFSGCPGDSEGSKYPNWVTCSWPDDYMTILEYQWNEVLIPYWKKAAAFAKAHGVDKIAIEMHPGFCVYNPDTLLRLRNAVGQEIGANFDPSHLYWQGMDPVAAIEALGEAIFHFHAKDTKIHPYNVAKSGVLDIKHYSETNKRSWLFRTVGYGHDALAWKGIMSALRSVGYDYAISIEHEDSMMGIEEGLESAVRFLQGVLLKEKPSAMWWA</sequence>
<accession>A0A7X5KLZ5</accession>
<name>A0A7X5KLZ5_9FIRM</name>
<dbReference type="InterPro" id="IPR036237">
    <property type="entry name" value="Xyl_isomerase-like_sf"/>
</dbReference>
<dbReference type="GO" id="GO:0016853">
    <property type="term" value="F:isomerase activity"/>
    <property type="evidence" value="ECO:0007669"/>
    <property type="project" value="UniProtKB-KW"/>
</dbReference>
<dbReference type="SUPFAM" id="SSF51658">
    <property type="entry name" value="Xylose isomerase-like"/>
    <property type="match status" value="1"/>
</dbReference>
<protein>
    <submittedName>
        <fullName evidence="2">Sugar phosphate isomerase/epimerase</fullName>
    </submittedName>
</protein>
<feature type="domain" description="Xylose isomerase-like TIM barrel" evidence="1">
    <location>
        <begin position="23"/>
        <end position="306"/>
    </location>
</feature>
<dbReference type="Gene3D" id="3.20.20.150">
    <property type="entry name" value="Divalent-metal-dependent TIM barrel enzymes"/>
    <property type="match status" value="1"/>
</dbReference>
<dbReference type="Pfam" id="PF01261">
    <property type="entry name" value="AP_endonuc_2"/>
    <property type="match status" value="1"/>
</dbReference>
<dbReference type="PANTHER" id="PTHR12110:SF21">
    <property type="entry name" value="XYLOSE ISOMERASE-LIKE TIM BARREL DOMAIN-CONTAINING PROTEIN"/>
    <property type="match status" value="1"/>
</dbReference>
<keyword evidence="2" id="KW-0413">Isomerase</keyword>
<proteinExistence type="predicted"/>
<dbReference type="InterPro" id="IPR013022">
    <property type="entry name" value="Xyl_isomerase-like_TIM-brl"/>
</dbReference>
<keyword evidence="3" id="KW-1185">Reference proteome</keyword>